<gene>
    <name evidence="1" type="ORF">CDAR_91941</name>
</gene>
<proteinExistence type="predicted"/>
<keyword evidence="2" id="KW-1185">Reference proteome</keyword>
<protein>
    <submittedName>
        <fullName evidence="1">Uncharacterized protein</fullName>
    </submittedName>
</protein>
<name>A0AAV4QLN8_9ARAC</name>
<evidence type="ECO:0000313" key="1">
    <source>
        <dbReference type="EMBL" id="GIY10588.1"/>
    </source>
</evidence>
<reference evidence="1 2" key="1">
    <citation type="submission" date="2021-06" db="EMBL/GenBank/DDBJ databases">
        <title>Caerostris darwini draft genome.</title>
        <authorList>
            <person name="Kono N."/>
            <person name="Arakawa K."/>
        </authorList>
    </citation>
    <scope>NUCLEOTIDE SEQUENCE [LARGE SCALE GENOMIC DNA]</scope>
</reference>
<sequence>MRRNKYATERTVSGVSPKFKAMQKSFTSSPNVIVGTLTRFLRNYCETVQHKHKPRHPSIQTLSARSSVEHITYCCGEERIRRRNGRGRENRRRISEILHPGLPPSKDFLQSLLSTSTNQKIKTLCSRSADHP</sequence>
<dbReference type="Proteomes" id="UP001054837">
    <property type="component" value="Unassembled WGS sequence"/>
</dbReference>
<evidence type="ECO:0000313" key="2">
    <source>
        <dbReference type="Proteomes" id="UP001054837"/>
    </source>
</evidence>
<dbReference type="AlphaFoldDB" id="A0AAV4QLN8"/>
<organism evidence="1 2">
    <name type="scientific">Caerostris darwini</name>
    <dbReference type="NCBI Taxonomy" id="1538125"/>
    <lineage>
        <taxon>Eukaryota</taxon>
        <taxon>Metazoa</taxon>
        <taxon>Ecdysozoa</taxon>
        <taxon>Arthropoda</taxon>
        <taxon>Chelicerata</taxon>
        <taxon>Arachnida</taxon>
        <taxon>Araneae</taxon>
        <taxon>Araneomorphae</taxon>
        <taxon>Entelegynae</taxon>
        <taxon>Araneoidea</taxon>
        <taxon>Araneidae</taxon>
        <taxon>Caerostris</taxon>
    </lineage>
</organism>
<dbReference type="EMBL" id="BPLQ01004772">
    <property type="protein sequence ID" value="GIY10588.1"/>
    <property type="molecule type" value="Genomic_DNA"/>
</dbReference>
<accession>A0AAV4QLN8</accession>
<comment type="caution">
    <text evidence="1">The sequence shown here is derived from an EMBL/GenBank/DDBJ whole genome shotgun (WGS) entry which is preliminary data.</text>
</comment>